<evidence type="ECO:0000313" key="3">
    <source>
        <dbReference type="Proteomes" id="UP000629287"/>
    </source>
</evidence>
<accession>A0A8I0P6M6</accession>
<protein>
    <recommendedName>
        <fullName evidence="4">DNA-binding protein</fullName>
    </recommendedName>
</protein>
<dbReference type="InterPro" id="IPR010982">
    <property type="entry name" value="Lambda_DNA-bd_dom_sf"/>
</dbReference>
<dbReference type="Proteomes" id="UP000629287">
    <property type="component" value="Unassembled WGS sequence"/>
</dbReference>
<dbReference type="InterPro" id="IPR001387">
    <property type="entry name" value="Cro/C1-type_HTH"/>
</dbReference>
<dbReference type="EMBL" id="JADBGF010000001">
    <property type="protein sequence ID" value="MBE1597134.1"/>
    <property type="molecule type" value="Genomic_DNA"/>
</dbReference>
<dbReference type="CDD" id="cd00093">
    <property type="entry name" value="HTH_XRE"/>
    <property type="match status" value="1"/>
</dbReference>
<name>A0A8I0P6M6_9ACTN</name>
<proteinExistence type="predicted"/>
<feature type="region of interest" description="Disordered" evidence="1">
    <location>
        <begin position="129"/>
        <end position="149"/>
    </location>
</feature>
<dbReference type="GO" id="GO:0003677">
    <property type="term" value="F:DNA binding"/>
    <property type="evidence" value="ECO:0007669"/>
    <property type="project" value="InterPro"/>
</dbReference>
<sequence length="149" mass="16099">MTDATPTLAQRFAAVVVPAAIRAGYTGHGRQARLARATGMTESSIGRMWNGQAIPEPRFFEPLAEAVGLHPAALFVEAGLMSRESLQSLSETDRSQVGSDLTPEEVADGLGIQDEVGRQMFFATIDRLKRLEDDQPTERNNPGEAAAEM</sequence>
<reference evidence="2 3" key="1">
    <citation type="submission" date="2020-10" db="EMBL/GenBank/DDBJ databases">
        <title>Sequencing the genomes of 1000 actinobacteria strains.</title>
        <authorList>
            <person name="Klenk H.-P."/>
        </authorList>
    </citation>
    <scope>NUCLEOTIDE SEQUENCE [LARGE SCALE GENOMIC DNA]</scope>
    <source>
        <strain evidence="2 3">DSM 41803</strain>
    </source>
</reference>
<gene>
    <name evidence="2" type="ORF">H4687_003263</name>
</gene>
<dbReference type="Pfam" id="PF13560">
    <property type="entry name" value="HTH_31"/>
    <property type="match status" value="1"/>
</dbReference>
<dbReference type="Gene3D" id="1.10.260.40">
    <property type="entry name" value="lambda repressor-like DNA-binding domains"/>
    <property type="match status" value="1"/>
</dbReference>
<organism evidence="2 3">
    <name type="scientific">Streptomyces stelliscabiei</name>
    <dbReference type="NCBI Taxonomy" id="146820"/>
    <lineage>
        <taxon>Bacteria</taxon>
        <taxon>Bacillati</taxon>
        <taxon>Actinomycetota</taxon>
        <taxon>Actinomycetes</taxon>
        <taxon>Kitasatosporales</taxon>
        <taxon>Streptomycetaceae</taxon>
        <taxon>Streptomyces</taxon>
    </lineage>
</organism>
<comment type="caution">
    <text evidence="2">The sequence shown here is derived from an EMBL/GenBank/DDBJ whole genome shotgun (WGS) entry which is preliminary data.</text>
</comment>
<dbReference type="AlphaFoldDB" id="A0A8I0P6M6"/>
<evidence type="ECO:0008006" key="4">
    <source>
        <dbReference type="Google" id="ProtNLM"/>
    </source>
</evidence>
<dbReference type="GeneID" id="86827839"/>
<dbReference type="RefSeq" id="WP_046916291.1">
    <property type="nucleotide sequence ID" value="NZ_JADBGF010000001.1"/>
</dbReference>
<evidence type="ECO:0000256" key="1">
    <source>
        <dbReference type="SAM" id="MobiDB-lite"/>
    </source>
</evidence>
<keyword evidence="3" id="KW-1185">Reference proteome</keyword>
<dbReference type="OrthoDB" id="3873593at2"/>
<dbReference type="SUPFAM" id="SSF47413">
    <property type="entry name" value="lambda repressor-like DNA-binding domains"/>
    <property type="match status" value="1"/>
</dbReference>
<evidence type="ECO:0000313" key="2">
    <source>
        <dbReference type="EMBL" id="MBE1597134.1"/>
    </source>
</evidence>